<proteinExistence type="predicted"/>
<reference evidence="1 2" key="1">
    <citation type="submission" date="2023-02" db="EMBL/GenBank/DDBJ databases">
        <title>LHISI_Scaffold_Assembly.</title>
        <authorList>
            <person name="Stuart O.P."/>
            <person name="Cleave R."/>
            <person name="Magrath M.J.L."/>
            <person name="Mikheyev A.S."/>
        </authorList>
    </citation>
    <scope>NUCLEOTIDE SEQUENCE [LARGE SCALE GENOMIC DNA]</scope>
    <source>
        <strain evidence="1">Daus_M_001</strain>
        <tissue evidence="1">Leg muscle</tissue>
    </source>
</reference>
<organism evidence="1 2">
    <name type="scientific">Dryococelus australis</name>
    <dbReference type="NCBI Taxonomy" id="614101"/>
    <lineage>
        <taxon>Eukaryota</taxon>
        <taxon>Metazoa</taxon>
        <taxon>Ecdysozoa</taxon>
        <taxon>Arthropoda</taxon>
        <taxon>Hexapoda</taxon>
        <taxon>Insecta</taxon>
        <taxon>Pterygota</taxon>
        <taxon>Neoptera</taxon>
        <taxon>Polyneoptera</taxon>
        <taxon>Phasmatodea</taxon>
        <taxon>Verophasmatodea</taxon>
        <taxon>Anareolatae</taxon>
        <taxon>Phasmatidae</taxon>
        <taxon>Eurycanthinae</taxon>
        <taxon>Dryococelus</taxon>
    </lineage>
</organism>
<gene>
    <name evidence="1" type="ORF">PR048_007861</name>
</gene>
<sequence>MLKSYLRTTMTQKKLNALCILHVYANLTDDIDIKKLISEFINKNEYRVYVFRKNSLTEILLENELIIMNSDYKHTTASIIELKFKCVQDVGNHTTEHVVKLPDVIFLPTNVLQFIAIRQSRKTM</sequence>
<comment type="caution">
    <text evidence="1">The sequence shown here is derived from an EMBL/GenBank/DDBJ whole genome shotgun (WGS) entry which is preliminary data.</text>
</comment>
<dbReference type="Proteomes" id="UP001159363">
    <property type="component" value="Chromosome 3"/>
</dbReference>
<dbReference type="EMBL" id="JARBHB010000003">
    <property type="protein sequence ID" value="KAJ8888371.1"/>
    <property type="molecule type" value="Genomic_DNA"/>
</dbReference>
<keyword evidence="2" id="KW-1185">Reference proteome</keyword>
<accession>A0ABQ9HVH0</accession>
<protein>
    <submittedName>
        <fullName evidence="1">Uncharacterized protein</fullName>
    </submittedName>
</protein>
<evidence type="ECO:0000313" key="2">
    <source>
        <dbReference type="Proteomes" id="UP001159363"/>
    </source>
</evidence>
<evidence type="ECO:0000313" key="1">
    <source>
        <dbReference type="EMBL" id="KAJ8888371.1"/>
    </source>
</evidence>
<name>A0ABQ9HVH0_9NEOP</name>